<sequence>MAQNTFCGGAPATAIETTSQEQTQNNSHHIIYNRTIHVNPKLSALHKNKEFIQKLLAENKTQPVRPHSIYFNPKFLVNKPKERDSNNARLLLRQHNQRLDPSSRRETNANPPFVMKQLSRNALNELKFSNGSSCDNNQAKGPHSAVVVPINFYEKPKSSLETNITNLEESDLPKQSHKNSSSKESKPNEESNCHLRFALDESKSLEQLYDIARSSLGRSKKNPYLNYDARHPSHNINSPTHLRPVVKSSSEGLRLLNSTQDIFQIEKPKRKSHSAHSNSNLKSHSVTGLKRKILKNVPETSVFKKGTPTSNKITSLEAPSQVGMLNTSIKQVYAISDESQLMDEGKTTNLDCSSFVVKENVQRPDECLTSLKESNDAVLENPSLLHGGTTEQNSSDSSVFKVPVDIPPRKKSAEKTAEERYMKRVEYLKLRRAKSTSRTTSTASFAPRLIGSGKASKLKHLGLIIQKKKMCNDFSDDDNNTTGEARSYLTDLTCDCMSSEALAKTPRSRYKRRVKAANCIYDCDTKDSQVPMPNWDQNVHDVNSRVSEWLSSSPDVSSFEVNVNTTCSKVKLSSESKSNEDKINRTQSGKPTEDPIISGSSSRDSSRTRQKQEESKRVNQPNFSYNGSDSHSKETTKIRKPKYFLLNPKFSNLHFLDAKYSTSSNMNDECRIPAAHLHNDERSFSSHVVSEPNVSPLDLRVSITNMHKEHSTPLSLNHNANVSLNLDQKYTVPLDLDRTYSSPSNLGQTYPAPSNLDQTYTAPSNLDQTYTAPSNLDQTYSAPSNLDQTYTAPPNLGQTYTALSNSSETYISPSNLDQVCTTPSNLSQTLTTPSNLDQKHKTPSILDQICNMPSHLDRKQSGPSNLEQINRISSTCLKNACSIPYKHKRWNSSPVHMHKDCNAPLDVYRRCSQFSKPRRLAVLIEEHLFTRFYSERVHCLPDDIVMQLQNIGLERDVNLLSNEIATQIRNISMERNDSNCCEVGMEDFDISDMYPMFQNMPTEDSEESLDGKELDESLCLKDKPPYQNLEQKIHKMTSNDDEEDDVYKNGVDVNKPFFPNQDDLIERKDNFSCHIFESESADMKIDDETKVGSSSDVDKPESPVILNDTKEKIPQTHNVQTRNDIATGIEYRPSLVQSSHVDLPKNLNSEESYFVKSKTKLIRQSSTSKSLGYCGTVKRNSPSNLKIKRSGSLVSVSKTKLVRKNSSSVGKTSSPLTFSNKRRLPMRGGKKLVRMLSQTCNSSFMSVSTTKLVRIRKPSLTSVRSQQTPKAKRRTSVSSPSSVKATKSMKTKYSLSRCLPNHPSCRKSPHHTLRRVCLKSKYKIDRRAQKASRMVVKKVKKYSLKYEGVRRGDSGGTRKAKTKVQYSGKDASYRFVKQLGSINRVWRNAADCFNPQKIVVTNRKLQRIGRSPTNGDSQNLKRKSNLVQIGGMLYKCTRNKLTRTPASKTSETAGAGAVEKRGHVLYVRGDKFIMDSAGKTMCRIPADGGLRENVPLKHGARTRIDIGGVTFLQKSPNVLIRTETHKARSILSQAKQKSIAILTQKMRKSNELCMFYQRFGKCSKKEKGLCPKVHDPKRIAVCRKFLLGKCELVACPLSHEVVPEKMPTCRYFLEAVCVRDNCPYLHVKHNPKTDICLGFLQGYCSQGEKCQKRHENMCPEFDKYGKCSRGKFCSYPHKSNTKQPSKSPARSSKTSIRKTRRATEPKLERRRYYQDNDKKQESQTALHDDSDATGKETESQVDQRLSLVGRHDHFDTTDSSSDPTSAPCEESKEKPPPVHPTEIRTSISPSSAVELNMTSALANYATEAGLNR</sequence>
<feature type="region of interest" description="Disordered" evidence="2">
    <location>
        <begin position="1677"/>
        <end position="1791"/>
    </location>
</feature>
<dbReference type="SMART" id="SM00356">
    <property type="entry name" value="ZnF_C3H1"/>
    <property type="match status" value="4"/>
</dbReference>
<keyword evidence="1" id="KW-0479">Metal-binding</keyword>
<feature type="compositionally biased region" description="Basic and acidic residues" evidence="2">
    <location>
        <begin position="181"/>
        <end position="192"/>
    </location>
</feature>
<feature type="region of interest" description="Disordered" evidence="2">
    <location>
        <begin position="570"/>
        <end position="636"/>
    </location>
</feature>
<feature type="zinc finger region" description="C3H1-type" evidence="1">
    <location>
        <begin position="1603"/>
        <end position="1629"/>
    </location>
</feature>
<gene>
    <name evidence="4" type="ORF">TGEB3V08_LOCUS1404</name>
</gene>
<evidence type="ECO:0000256" key="2">
    <source>
        <dbReference type="SAM" id="MobiDB-lite"/>
    </source>
</evidence>
<feature type="compositionally biased region" description="Polar residues" evidence="2">
    <location>
        <begin position="1677"/>
        <end position="1688"/>
    </location>
</feature>
<keyword evidence="1" id="KW-0863">Zinc-finger</keyword>
<reference evidence="4" key="1">
    <citation type="submission" date="2020-11" db="EMBL/GenBank/DDBJ databases">
        <authorList>
            <person name="Tran Van P."/>
        </authorList>
    </citation>
    <scope>NUCLEOTIDE SEQUENCE</scope>
</reference>
<feature type="region of interest" description="Disordered" evidence="2">
    <location>
        <begin position="267"/>
        <end position="286"/>
    </location>
</feature>
<feature type="domain" description="C3H1-type" evidence="3">
    <location>
        <begin position="1547"/>
        <end position="1577"/>
    </location>
</feature>
<feature type="compositionally biased region" description="Polar residues" evidence="2">
    <location>
        <begin position="1259"/>
        <end position="1269"/>
    </location>
</feature>
<dbReference type="PANTHER" id="PTHR46156:SF1">
    <property type="entry name" value="ZINC FINGER CCCH DOMAIN-CONTAINING PROTEIN 3"/>
    <property type="match status" value="1"/>
</dbReference>
<protein>
    <recommendedName>
        <fullName evidence="3">C3H1-type domain-containing protein</fullName>
    </recommendedName>
</protein>
<evidence type="ECO:0000259" key="3">
    <source>
        <dbReference type="PROSITE" id="PS50103"/>
    </source>
</evidence>
<feature type="compositionally biased region" description="Basic and acidic residues" evidence="2">
    <location>
        <begin position="572"/>
        <end position="584"/>
    </location>
</feature>
<feature type="domain" description="C3H1-type" evidence="3">
    <location>
        <begin position="1630"/>
        <end position="1657"/>
    </location>
</feature>
<feature type="zinc finger region" description="C3H1-type" evidence="1">
    <location>
        <begin position="1547"/>
        <end position="1577"/>
    </location>
</feature>
<keyword evidence="1" id="KW-0862">Zinc</keyword>
<dbReference type="Gene3D" id="4.10.1000.10">
    <property type="entry name" value="Zinc finger, CCCH-type"/>
    <property type="match status" value="2"/>
</dbReference>
<dbReference type="GO" id="GO:0008270">
    <property type="term" value="F:zinc ion binding"/>
    <property type="evidence" value="ECO:0007669"/>
    <property type="project" value="UniProtKB-KW"/>
</dbReference>
<dbReference type="GO" id="GO:0005634">
    <property type="term" value="C:nucleus"/>
    <property type="evidence" value="ECO:0007669"/>
    <property type="project" value="TreeGrafter"/>
</dbReference>
<dbReference type="InterPro" id="IPR000571">
    <property type="entry name" value="Znf_CCCH"/>
</dbReference>
<feature type="region of interest" description="Disordered" evidence="2">
    <location>
        <begin position="167"/>
        <end position="192"/>
    </location>
</feature>
<dbReference type="PANTHER" id="PTHR46156">
    <property type="entry name" value="CCCH ZINGC FINGER"/>
    <property type="match status" value="1"/>
</dbReference>
<evidence type="ECO:0000313" key="4">
    <source>
        <dbReference type="EMBL" id="CAD7587182.1"/>
    </source>
</evidence>
<feature type="region of interest" description="Disordered" evidence="2">
    <location>
        <begin position="743"/>
        <end position="763"/>
    </location>
</feature>
<evidence type="ECO:0000256" key="1">
    <source>
        <dbReference type="PROSITE-ProRule" id="PRU00723"/>
    </source>
</evidence>
<name>A0A7R9PHX3_TIMGE</name>
<feature type="region of interest" description="Disordered" evidence="2">
    <location>
        <begin position="1258"/>
        <end position="1289"/>
    </location>
</feature>
<dbReference type="PROSITE" id="PS50103">
    <property type="entry name" value="ZF_C3H1"/>
    <property type="match status" value="3"/>
</dbReference>
<feature type="compositionally biased region" description="Polar residues" evidence="2">
    <location>
        <begin position="618"/>
        <end position="629"/>
    </location>
</feature>
<feature type="region of interest" description="Disordered" evidence="2">
    <location>
        <begin position="220"/>
        <end position="243"/>
    </location>
</feature>
<feature type="compositionally biased region" description="Polar residues" evidence="2">
    <location>
        <begin position="1276"/>
        <end position="1285"/>
    </location>
</feature>
<proteinExistence type="predicted"/>
<feature type="compositionally biased region" description="Basic and acidic residues" evidence="2">
    <location>
        <begin position="604"/>
        <end position="617"/>
    </location>
</feature>
<feature type="domain" description="C3H1-type" evidence="3">
    <location>
        <begin position="1603"/>
        <end position="1629"/>
    </location>
</feature>
<accession>A0A7R9PHX3</accession>
<feature type="compositionally biased region" description="Basic and acidic residues" evidence="2">
    <location>
        <begin position="1701"/>
        <end position="1738"/>
    </location>
</feature>
<feature type="zinc finger region" description="C3H1-type" evidence="1">
    <location>
        <begin position="1630"/>
        <end position="1657"/>
    </location>
</feature>
<dbReference type="EMBL" id="OE839428">
    <property type="protein sequence ID" value="CAD7587182.1"/>
    <property type="molecule type" value="Genomic_DNA"/>
</dbReference>
<feature type="compositionally biased region" description="Polar residues" evidence="2">
    <location>
        <begin position="275"/>
        <end position="286"/>
    </location>
</feature>
<organism evidence="4">
    <name type="scientific">Timema genevievae</name>
    <name type="common">Walking stick</name>
    <dbReference type="NCBI Taxonomy" id="629358"/>
    <lineage>
        <taxon>Eukaryota</taxon>
        <taxon>Metazoa</taxon>
        <taxon>Ecdysozoa</taxon>
        <taxon>Arthropoda</taxon>
        <taxon>Hexapoda</taxon>
        <taxon>Insecta</taxon>
        <taxon>Pterygota</taxon>
        <taxon>Neoptera</taxon>
        <taxon>Polyneoptera</taxon>
        <taxon>Phasmatodea</taxon>
        <taxon>Timematodea</taxon>
        <taxon>Timematoidea</taxon>
        <taxon>Timematidae</taxon>
        <taxon>Timema</taxon>
    </lineage>
</organism>